<keyword evidence="2" id="KW-0228">DNA excision</keyword>
<dbReference type="Pfam" id="PF14520">
    <property type="entry name" value="HHH_5"/>
    <property type="match status" value="1"/>
</dbReference>
<dbReference type="InterPro" id="IPR038476">
    <property type="entry name" value="UvrC_RNase_H_dom_sf"/>
</dbReference>
<dbReference type="GO" id="GO:0009432">
    <property type="term" value="P:SOS response"/>
    <property type="evidence" value="ECO:0007669"/>
    <property type="project" value="UniProtKB-KW"/>
</dbReference>
<dbReference type="AlphaFoldDB" id="A0A7V2SUV3"/>
<evidence type="ECO:0000256" key="5">
    <source>
        <dbReference type="ARBA" id="ARBA00023236"/>
    </source>
</evidence>
<dbReference type="PROSITE" id="PS50165">
    <property type="entry name" value="UVRC"/>
    <property type="match status" value="1"/>
</dbReference>
<dbReference type="SUPFAM" id="SSF47781">
    <property type="entry name" value="RuvA domain 2-like"/>
    <property type="match status" value="1"/>
</dbReference>
<dbReference type="GO" id="GO:0009380">
    <property type="term" value="C:excinuclease repair complex"/>
    <property type="evidence" value="ECO:0007669"/>
    <property type="project" value="TreeGrafter"/>
</dbReference>
<dbReference type="Gene3D" id="3.30.420.340">
    <property type="entry name" value="UvrC, RNAse H endonuclease domain"/>
    <property type="match status" value="1"/>
</dbReference>
<evidence type="ECO:0000256" key="3">
    <source>
        <dbReference type="ARBA" id="ARBA00022881"/>
    </source>
</evidence>
<sequence>HVDPTWIECVDVSHTFGQQRIGGLVCFREGKPYKSGYRLYNLSAGHQQDDYSGIEEIVRRRIKALREGGEAPGIFIVDGGMGQLGVAVKEFSKIENRPLILSIAKGRAGEEEDTIFAPPPLGRVDFKRDDPVYRFIQMVRDEAHRFAITAHRKKRQKGIRASFLCEIHGIGNRRKELLLKQFGGLKGLREASVSDLEKVPGITHGLACKIVEKLKEIES</sequence>
<evidence type="ECO:0000256" key="1">
    <source>
        <dbReference type="ARBA" id="ARBA00022763"/>
    </source>
</evidence>
<keyword evidence="5" id="KW-0742">SOS response</keyword>
<dbReference type="PANTHER" id="PTHR30562">
    <property type="entry name" value="UVRC/OXIDOREDUCTASE"/>
    <property type="match status" value="1"/>
</dbReference>
<comment type="caution">
    <text evidence="7">The sequence shown here is derived from an EMBL/GenBank/DDBJ whole genome shotgun (WGS) entry which is preliminary data.</text>
</comment>
<dbReference type="GO" id="GO:0009381">
    <property type="term" value="F:excinuclease ABC activity"/>
    <property type="evidence" value="ECO:0007669"/>
    <property type="project" value="InterPro"/>
</dbReference>
<dbReference type="EMBL" id="DRND01000032">
    <property type="protein sequence ID" value="HFC46311.1"/>
    <property type="molecule type" value="Genomic_DNA"/>
</dbReference>
<keyword evidence="1" id="KW-0227">DNA damage</keyword>
<dbReference type="InterPro" id="IPR001162">
    <property type="entry name" value="UvrC_RNase_H_dom"/>
</dbReference>
<dbReference type="GO" id="GO:0006281">
    <property type="term" value="P:DNA repair"/>
    <property type="evidence" value="ECO:0007669"/>
    <property type="project" value="UniProtKB-KW"/>
</dbReference>
<dbReference type="InterPro" id="IPR050066">
    <property type="entry name" value="UvrABC_protein_C"/>
</dbReference>
<name>A0A7V2SUV3_9BACT</name>
<accession>A0A7V2SUV3</accession>
<keyword evidence="3" id="KW-0267">Excision nuclease</keyword>
<dbReference type="InterPro" id="IPR010994">
    <property type="entry name" value="RuvA_2-like"/>
</dbReference>
<keyword evidence="4" id="KW-0234">DNA repair</keyword>
<dbReference type="Pfam" id="PF08459">
    <property type="entry name" value="UvrC_RNaseH_dom"/>
    <property type="match status" value="1"/>
</dbReference>
<protein>
    <submittedName>
        <fullName evidence="7">Excinuclease ABC subunit C</fullName>
    </submittedName>
</protein>
<evidence type="ECO:0000313" key="7">
    <source>
        <dbReference type="EMBL" id="HFC46311.1"/>
    </source>
</evidence>
<evidence type="ECO:0000256" key="4">
    <source>
        <dbReference type="ARBA" id="ARBA00023204"/>
    </source>
</evidence>
<feature type="non-terminal residue" evidence="7">
    <location>
        <position position="1"/>
    </location>
</feature>
<feature type="domain" description="UvrC family homology region profile" evidence="6">
    <location>
        <begin position="7"/>
        <end position="91"/>
    </location>
</feature>
<dbReference type="PANTHER" id="PTHR30562:SF10">
    <property type="entry name" value="EXCINUCLEASE CHO"/>
    <property type="match status" value="1"/>
</dbReference>
<evidence type="ECO:0000256" key="2">
    <source>
        <dbReference type="ARBA" id="ARBA00022769"/>
    </source>
</evidence>
<dbReference type="Gene3D" id="1.10.150.20">
    <property type="entry name" value="5' to 3' exonuclease, C-terminal subdomain"/>
    <property type="match status" value="1"/>
</dbReference>
<reference evidence="7" key="1">
    <citation type="journal article" date="2020" name="mSystems">
        <title>Genome- and Community-Level Interaction Insights into Carbon Utilization and Element Cycling Functions of Hydrothermarchaeota in Hydrothermal Sediment.</title>
        <authorList>
            <person name="Zhou Z."/>
            <person name="Liu Y."/>
            <person name="Xu W."/>
            <person name="Pan J."/>
            <person name="Luo Z.H."/>
            <person name="Li M."/>
        </authorList>
    </citation>
    <scope>NUCLEOTIDE SEQUENCE [LARGE SCALE GENOMIC DNA]</scope>
    <source>
        <strain evidence="7">HyVt-503</strain>
    </source>
</reference>
<organism evidence="7">
    <name type="scientific">Dissulfuribacter thermophilus</name>
    <dbReference type="NCBI Taxonomy" id="1156395"/>
    <lineage>
        <taxon>Bacteria</taxon>
        <taxon>Pseudomonadati</taxon>
        <taxon>Thermodesulfobacteriota</taxon>
        <taxon>Dissulfuribacteria</taxon>
        <taxon>Dissulfuribacterales</taxon>
        <taxon>Dissulfuribacteraceae</taxon>
        <taxon>Dissulfuribacter</taxon>
    </lineage>
</organism>
<dbReference type="Proteomes" id="UP000885797">
    <property type="component" value="Unassembled WGS sequence"/>
</dbReference>
<gene>
    <name evidence="7" type="primary">uvrC</name>
    <name evidence="7" type="ORF">ENJ63_00340</name>
</gene>
<evidence type="ECO:0000259" key="6">
    <source>
        <dbReference type="PROSITE" id="PS50165"/>
    </source>
</evidence>
<proteinExistence type="predicted"/>